<keyword evidence="1" id="KW-1133">Transmembrane helix</keyword>
<organism evidence="2 3">
    <name type="scientific">Tanacetum coccineum</name>
    <dbReference type="NCBI Taxonomy" id="301880"/>
    <lineage>
        <taxon>Eukaryota</taxon>
        <taxon>Viridiplantae</taxon>
        <taxon>Streptophyta</taxon>
        <taxon>Embryophyta</taxon>
        <taxon>Tracheophyta</taxon>
        <taxon>Spermatophyta</taxon>
        <taxon>Magnoliopsida</taxon>
        <taxon>eudicotyledons</taxon>
        <taxon>Gunneridae</taxon>
        <taxon>Pentapetalae</taxon>
        <taxon>asterids</taxon>
        <taxon>campanulids</taxon>
        <taxon>Asterales</taxon>
        <taxon>Asteraceae</taxon>
        <taxon>Asteroideae</taxon>
        <taxon>Anthemideae</taxon>
        <taxon>Anthemidinae</taxon>
        <taxon>Tanacetum</taxon>
    </lineage>
</organism>
<evidence type="ECO:0000256" key="1">
    <source>
        <dbReference type="SAM" id="Phobius"/>
    </source>
</evidence>
<dbReference type="EMBL" id="BQNB010014603">
    <property type="protein sequence ID" value="GJT30178.1"/>
    <property type="molecule type" value="Genomic_DNA"/>
</dbReference>
<name>A0ABQ5CW43_9ASTR</name>
<proteinExistence type="predicted"/>
<sequence>MVQHEPHFILEVVDNGFGSLAMWACVNLRSRRVFNPKGLIERGKVEKVKVLGANGIMSGSRVRVVWMEVGGGVVSARVVSGVVLGFVLVMLRGWEAFVR</sequence>
<keyword evidence="1" id="KW-0472">Membrane</keyword>
<comment type="caution">
    <text evidence="2">The sequence shown here is derived from an EMBL/GenBank/DDBJ whole genome shotgun (WGS) entry which is preliminary data.</text>
</comment>
<reference evidence="2" key="2">
    <citation type="submission" date="2022-01" db="EMBL/GenBank/DDBJ databases">
        <authorList>
            <person name="Yamashiro T."/>
            <person name="Shiraishi A."/>
            <person name="Satake H."/>
            <person name="Nakayama K."/>
        </authorList>
    </citation>
    <scope>NUCLEOTIDE SEQUENCE</scope>
</reference>
<feature type="transmembrane region" description="Helical" evidence="1">
    <location>
        <begin position="69"/>
        <end position="91"/>
    </location>
</feature>
<reference evidence="2" key="1">
    <citation type="journal article" date="2022" name="Int. J. Mol. Sci.">
        <title>Draft Genome of Tanacetum Coccineum: Genomic Comparison of Closely Related Tanacetum-Family Plants.</title>
        <authorList>
            <person name="Yamashiro T."/>
            <person name="Shiraishi A."/>
            <person name="Nakayama K."/>
            <person name="Satake H."/>
        </authorList>
    </citation>
    <scope>NUCLEOTIDE SEQUENCE</scope>
</reference>
<protein>
    <submittedName>
        <fullName evidence="2">Uncharacterized protein</fullName>
    </submittedName>
</protein>
<gene>
    <name evidence="2" type="ORF">Tco_0910453</name>
</gene>
<keyword evidence="3" id="KW-1185">Reference proteome</keyword>
<dbReference type="Proteomes" id="UP001151760">
    <property type="component" value="Unassembled WGS sequence"/>
</dbReference>
<evidence type="ECO:0000313" key="2">
    <source>
        <dbReference type="EMBL" id="GJT30178.1"/>
    </source>
</evidence>
<keyword evidence="1" id="KW-0812">Transmembrane</keyword>
<accession>A0ABQ5CW43</accession>
<evidence type="ECO:0000313" key="3">
    <source>
        <dbReference type="Proteomes" id="UP001151760"/>
    </source>
</evidence>